<comment type="cofactor">
    <cofactor evidence="2">
        <name>[4Fe-4S] cluster</name>
        <dbReference type="ChEBI" id="CHEBI:49883"/>
    </cofactor>
</comment>
<evidence type="ECO:0000256" key="14">
    <source>
        <dbReference type="ARBA" id="ARBA00023014"/>
    </source>
</evidence>
<dbReference type="GO" id="GO:0008942">
    <property type="term" value="F:nitrite reductase [NAD(P)H] activity"/>
    <property type="evidence" value="ECO:0007669"/>
    <property type="project" value="UniProtKB-EC"/>
</dbReference>
<keyword evidence="15" id="KW-0534">Nitrate assimilation</keyword>
<sequence>MPPNEVTITPVDTKQTIVVCGLGMVGLSFIEKLLKYDKNNQFRIETFCEEPLEEERMLIQPKSWYSKNNVIVHTNEKATYIDTTTRCVISANGLSVPYDTCILATGSYAFVPPIPGSDRPGVFVYRTIDDLNEIISYSKKSKRGAVIGGGLLGLEAAKALADLGVNVTIIERSQLLTRQLDSVAGKMLQSEIEKLGIKCLIGSQPREIISDDEGKVSGVRFDDETIQLDIVIIATGIRPRDELAKASGITTHERGGVFVDDRLQTSDPNVFAIGEVALYGGMIYGLVAPGYDMADVVAKNLTGDDKRFLGGDMSSKLKLLGVHVASFGDYFANEDTAMPLVYNDPFGSVYKKLLFSKDGKYLIGGILVGDTDDYAKLHALMKSKKVLTTPPGELILGVKNGQAPGADELPDEAQVCSCNNVSKGQIREAIQNDGCCSMGQVKSCTKAGTGCGGCIPTITEIFQAEMKALGHVMTNALCPHFSLSRSELFQVIKIRKLTTFKEIMEKVGKKGTHGCEICKPAVASILASLWNDHVLDHANLQDTNDRYLANIQRGGSYSIVPRVPGGEILPKKLVVLGQVADKYGLYTKITGGQRIDLFGAKKQDLPVIWEELVKAGFESGHAYGKALRTVKSCVGSQWCRQNESNIIFVFPIQNRYGMGDSVGFSIAIEDRYKGIRAPHKIKAAVSGCLRECAEAQGKDFGLIATENGYNLYVCGNGGSKPKHAVLLAKDISEETAIKYIDRFLMYYIYTADRLARTARWLEKLEGGIEYLKKVIIDDHLGICEELEKDMSRLIYTYECEWTKVVNDPIRRQDFVQFVNTDETVDEIEYKTERGQKVPADWPKDFNDGGFVVPERNSLNEKSWVKISPVDAFPVEAGQVIKYGDTQIAIFNTHEKTRWYATQNMCPHKRAFVLSQGLVGDDENGVLKVSCPMHKKNFALDTGECISGDADLKLMTFEIRVQDDYVWLKLPSTQELDRILGTSKWKVTKNGKPEKSRFLQRSAKSKVEMLGTINSTECGSVGCGDKKLDW</sequence>
<dbReference type="Pfam" id="PF04324">
    <property type="entry name" value="Fer2_BFD"/>
    <property type="match status" value="1"/>
</dbReference>
<accession>A0A9N8YYQ7</accession>
<dbReference type="PRINTS" id="PR00411">
    <property type="entry name" value="PNDRDTASEI"/>
</dbReference>
<comment type="cofactor">
    <cofactor evidence="1">
        <name>siroheme</name>
        <dbReference type="ChEBI" id="CHEBI:60052"/>
    </cofactor>
</comment>
<dbReference type="Pfam" id="PF18267">
    <property type="entry name" value="Rubredoxin_C"/>
    <property type="match status" value="1"/>
</dbReference>
<keyword evidence="11" id="KW-0274">FAD</keyword>
<evidence type="ECO:0000256" key="4">
    <source>
        <dbReference type="ARBA" id="ARBA00005096"/>
    </source>
</evidence>
<organism evidence="23 24">
    <name type="scientific">Funneliformis mosseae</name>
    <name type="common">Endomycorrhizal fungus</name>
    <name type="synonym">Glomus mosseae</name>
    <dbReference type="NCBI Taxonomy" id="27381"/>
    <lineage>
        <taxon>Eukaryota</taxon>
        <taxon>Fungi</taxon>
        <taxon>Fungi incertae sedis</taxon>
        <taxon>Mucoromycota</taxon>
        <taxon>Glomeromycotina</taxon>
        <taxon>Glomeromycetes</taxon>
        <taxon>Glomerales</taxon>
        <taxon>Glomeraceae</taxon>
        <taxon>Funneliformis</taxon>
    </lineage>
</organism>
<dbReference type="PROSITE" id="PS51296">
    <property type="entry name" value="RIESKE"/>
    <property type="match status" value="1"/>
</dbReference>
<dbReference type="GO" id="GO:0042128">
    <property type="term" value="P:nitrate assimilation"/>
    <property type="evidence" value="ECO:0007669"/>
    <property type="project" value="UniProtKB-KW"/>
</dbReference>
<dbReference type="EMBL" id="CAJVPP010000232">
    <property type="protein sequence ID" value="CAG8458898.1"/>
    <property type="molecule type" value="Genomic_DNA"/>
</dbReference>
<dbReference type="InterPro" id="IPR006066">
    <property type="entry name" value="NO2/SO3_Rdtase_FeS/sirohaem_BS"/>
</dbReference>
<keyword evidence="10" id="KW-0479">Metal-binding</keyword>
<keyword evidence="13" id="KW-0408">Iron</keyword>
<dbReference type="GO" id="GO:0020037">
    <property type="term" value="F:heme binding"/>
    <property type="evidence" value="ECO:0007669"/>
    <property type="project" value="InterPro"/>
</dbReference>
<evidence type="ECO:0000256" key="20">
    <source>
        <dbReference type="ARBA" id="ARBA00066907"/>
    </source>
</evidence>
<keyword evidence="6" id="KW-0004">4Fe-4S</keyword>
<dbReference type="InterPro" id="IPR017941">
    <property type="entry name" value="Rieske_2Fe-2S"/>
</dbReference>
<dbReference type="SUPFAM" id="SSF50022">
    <property type="entry name" value="ISP domain"/>
    <property type="match status" value="1"/>
</dbReference>
<evidence type="ECO:0000256" key="17">
    <source>
        <dbReference type="ARBA" id="ARBA00050114"/>
    </source>
</evidence>
<dbReference type="Gene3D" id="3.90.480.20">
    <property type="match status" value="1"/>
</dbReference>
<dbReference type="PROSITE" id="PS00365">
    <property type="entry name" value="NIR_SIR"/>
    <property type="match status" value="1"/>
</dbReference>
<dbReference type="InterPro" id="IPR041575">
    <property type="entry name" value="Rubredoxin_C"/>
</dbReference>
<dbReference type="CDD" id="cd03529">
    <property type="entry name" value="Rieske_NirD"/>
    <property type="match status" value="1"/>
</dbReference>
<dbReference type="NCBIfam" id="TIGR02378">
    <property type="entry name" value="nirD_assim_sml"/>
    <property type="match status" value="1"/>
</dbReference>
<dbReference type="FunFam" id="3.50.50.60:FF:000033">
    <property type="entry name" value="Nitrite reductase [NAD(P)H], large subunit"/>
    <property type="match status" value="1"/>
</dbReference>
<comment type="subunit">
    <text evidence="19">Homodimer which associates with NirD.</text>
</comment>
<name>A0A9N8YYQ7_FUNMO</name>
<dbReference type="NCBIfam" id="NF011565">
    <property type="entry name" value="PRK14989.1"/>
    <property type="match status" value="1"/>
</dbReference>
<dbReference type="InterPro" id="IPR012748">
    <property type="entry name" value="Rieske-like_NirD"/>
</dbReference>
<dbReference type="GO" id="GO:0050660">
    <property type="term" value="F:flavin adenine dinucleotide binding"/>
    <property type="evidence" value="ECO:0007669"/>
    <property type="project" value="InterPro"/>
</dbReference>
<feature type="domain" description="Rieske" evidence="22">
    <location>
        <begin position="863"/>
        <end position="967"/>
    </location>
</feature>
<comment type="catalytic activity">
    <reaction evidence="17">
        <text>NH4(+) + 3 NAD(+) + 2 H2O = nitrite + 3 NADH + 5 H(+)</text>
        <dbReference type="Rhea" id="RHEA:24628"/>
        <dbReference type="ChEBI" id="CHEBI:15377"/>
        <dbReference type="ChEBI" id="CHEBI:15378"/>
        <dbReference type="ChEBI" id="CHEBI:16301"/>
        <dbReference type="ChEBI" id="CHEBI:28938"/>
        <dbReference type="ChEBI" id="CHEBI:57540"/>
        <dbReference type="ChEBI" id="CHEBI:57945"/>
        <dbReference type="EC" id="1.7.1.4"/>
    </reaction>
</comment>
<comment type="caution">
    <text evidence="23">The sequence shown here is derived from an EMBL/GenBank/DDBJ whole genome shotgun (WGS) entry which is preliminary data.</text>
</comment>
<dbReference type="GO" id="GO:0050661">
    <property type="term" value="F:NADP binding"/>
    <property type="evidence" value="ECO:0007669"/>
    <property type="project" value="InterPro"/>
</dbReference>
<dbReference type="PANTHER" id="PTHR43809:SF1">
    <property type="entry name" value="NITRITE REDUCTASE (NADH) LARGE SUBUNIT"/>
    <property type="match status" value="1"/>
</dbReference>
<evidence type="ECO:0000256" key="7">
    <source>
        <dbReference type="ARBA" id="ARBA00022617"/>
    </source>
</evidence>
<evidence type="ECO:0000256" key="1">
    <source>
        <dbReference type="ARBA" id="ARBA00001929"/>
    </source>
</evidence>
<dbReference type="Pfam" id="PF07992">
    <property type="entry name" value="Pyr_redox_2"/>
    <property type="match status" value="1"/>
</dbReference>
<dbReference type="Gene3D" id="1.10.10.1100">
    <property type="entry name" value="BFD-like [2Fe-2S]-binding domain"/>
    <property type="match status" value="1"/>
</dbReference>
<dbReference type="PRINTS" id="PR00368">
    <property type="entry name" value="FADPNR"/>
</dbReference>
<evidence type="ECO:0000256" key="5">
    <source>
        <dbReference type="ARBA" id="ARBA00010429"/>
    </source>
</evidence>
<reference evidence="23" key="1">
    <citation type="submission" date="2021-06" db="EMBL/GenBank/DDBJ databases">
        <authorList>
            <person name="Kallberg Y."/>
            <person name="Tangrot J."/>
            <person name="Rosling A."/>
        </authorList>
    </citation>
    <scope>NUCLEOTIDE SEQUENCE</scope>
    <source>
        <strain evidence="23">87-6 pot B 2015</strain>
    </source>
</reference>
<dbReference type="Gene3D" id="2.102.10.10">
    <property type="entry name" value="Rieske [2Fe-2S] iron-sulphur domain"/>
    <property type="match status" value="1"/>
</dbReference>
<dbReference type="GO" id="GO:0015980">
    <property type="term" value="P:energy derivation by oxidation of organic compounds"/>
    <property type="evidence" value="ECO:0007669"/>
    <property type="project" value="UniProtKB-ARBA"/>
</dbReference>
<dbReference type="InterPro" id="IPR016156">
    <property type="entry name" value="FAD/NAD-linked_Rdtase_dimer_sf"/>
</dbReference>
<dbReference type="InterPro" id="IPR023753">
    <property type="entry name" value="FAD/NAD-binding_dom"/>
</dbReference>
<comment type="cofactor">
    <cofactor evidence="3">
        <name>FAD</name>
        <dbReference type="ChEBI" id="CHEBI:57692"/>
    </cofactor>
</comment>
<dbReference type="FunFam" id="1.10.10.1100:FF:000002">
    <property type="entry name" value="Nitrite reductase large subunit"/>
    <property type="match status" value="1"/>
</dbReference>
<evidence type="ECO:0000256" key="21">
    <source>
        <dbReference type="ARBA" id="ARBA00070300"/>
    </source>
</evidence>
<dbReference type="NCBIfam" id="TIGR02374">
    <property type="entry name" value="nitri_red_nirB"/>
    <property type="match status" value="1"/>
</dbReference>
<dbReference type="InterPro" id="IPR036922">
    <property type="entry name" value="Rieske_2Fe-2S_sf"/>
</dbReference>
<evidence type="ECO:0000256" key="6">
    <source>
        <dbReference type="ARBA" id="ARBA00022485"/>
    </source>
</evidence>
<dbReference type="CDD" id="cd19943">
    <property type="entry name" value="NirB_Fer2_BFD-like_1"/>
    <property type="match status" value="1"/>
</dbReference>
<dbReference type="InterPro" id="IPR007419">
    <property type="entry name" value="BFD-like_2Fe2S-bd_dom"/>
</dbReference>
<dbReference type="GO" id="GO:0051537">
    <property type="term" value="F:2 iron, 2 sulfur cluster binding"/>
    <property type="evidence" value="ECO:0007669"/>
    <property type="project" value="UniProtKB-KW"/>
</dbReference>
<dbReference type="Pfam" id="PF13806">
    <property type="entry name" value="Rieske_2"/>
    <property type="match status" value="1"/>
</dbReference>
<dbReference type="InterPro" id="IPR041854">
    <property type="entry name" value="BFD-like_2Fe2S-bd_dom_sf"/>
</dbReference>
<dbReference type="Gene3D" id="3.50.50.60">
    <property type="entry name" value="FAD/NAD(P)-binding domain"/>
    <property type="match status" value="2"/>
</dbReference>
<dbReference type="AlphaFoldDB" id="A0A9N8YYQ7"/>
<evidence type="ECO:0000313" key="24">
    <source>
        <dbReference type="Proteomes" id="UP000789375"/>
    </source>
</evidence>
<keyword evidence="7" id="KW-0349">Heme</keyword>
<dbReference type="InterPro" id="IPR052034">
    <property type="entry name" value="NasD-like"/>
</dbReference>
<dbReference type="SUPFAM" id="SSF56014">
    <property type="entry name" value="Nitrite and sulphite reductase 4Fe-4S domain-like"/>
    <property type="match status" value="1"/>
</dbReference>
<dbReference type="PANTHER" id="PTHR43809">
    <property type="entry name" value="NITRITE REDUCTASE (NADH) LARGE SUBUNIT"/>
    <property type="match status" value="1"/>
</dbReference>
<dbReference type="Pfam" id="PF03460">
    <property type="entry name" value="NIR_SIR_ferr"/>
    <property type="match status" value="1"/>
</dbReference>
<keyword evidence="12" id="KW-0560">Oxidoreductase</keyword>
<evidence type="ECO:0000256" key="13">
    <source>
        <dbReference type="ARBA" id="ARBA00023004"/>
    </source>
</evidence>
<dbReference type="InterPro" id="IPR005117">
    <property type="entry name" value="NiRdtase/SiRdtase_haem-b_fer"/>
</dbReference>
<proteinExistence type="inferred from homology"/>
<dbReference type="SUPFAM" id="SSF51905">
    <property type="entry name" value="FAD/NAD(P)-binding domain"/>
    <property type="match status" value="2"/>
</dbReference>
<dbReference type="Gene3D" id="3.30.413.10">
    <property type="entry name" value="Sulfite Reductase Hemoprotein, domain 1"/>
    <property type="match status" value="1"/>
</dbReference>
<evidence type="ECO:0000313" key="23">
    <source>
        <dbReference type="EMBL" id="CAG8458898.1"/>
    </source>
</evidence>
<keyword evidence="14" id="KW-0411">Iron-sulfur</keyword>
<dbReference type="InterPro" id="IPR006067">
    <property type="entry name" value="NO2/SO3_Rdtase_4Fe4S_dom"/>
</dbReference>
<gene>
    <name evidence="23" type="ORF">FMOSSE_LOCUS1934</name>
</gene>
<dbReference type="Gene3D" id="3.30.390.30">
    <property type="match status" value="1"/>
</dbReference>
<evidence type="ECO:0000256" key="11">
    <source>
        <dbReference type="ARBA" id="ARBA00022827"/>
    </source>
</evidence>
<comment type="pathway">
    <text evidence="4">Nitrogen metabolism; nitrate reduction (assimilation).</text>
</comment>
<evidence type="ECO:0000256" key="15">
    <source>
        <dbReference type="ARBA" id="ARBA00023063"/>
    </source>
</evidence>
<evidence type="ECO:0000256" key="9">
    <source>
        <dbReference type="ARBA" id="ARBA00022714"/>
    </source>
</evidence>
<comment type="similarity">
    <text evidence="5">Belongs to the nitrite and sulfite reductase 4Fe-4S domain family.</text>
</comment>
<dbReference type="Proteomes" id="UP000789375">
    <property type="component" value="Unassembled WGS sequence"/>
</dbReference>
<evidence type="ECO:0000256" key="12">
    <source>
        <dbReference type="ARBA" id="ARBA00023002"/>
    </source>
</evidence>
<dbReference type="EC" id="1.7.1.4" evidence="20"/>
<dbReference type="InterPro" id="IPR036136">
    <property type="entry name" value="Nit/Sulf_reduc_fer-like_dom_sf"/>
</dbReference>
<dbReference type="FunFam" id="3.30.413.10:FF:000007">
    <property type="entry name" value="Nitrite reductase [NAD(P)H] large subunit"/>
    <property type="match status" value="1"/>
</dbReference>
<evidence type="ECO:0000256" key="10">
    <source>
        <dbReference type="ARBA" id="ARBA00022723"/>
    </source>
</evidence>
<evidence type="ECO:0000256" key="16">
    <source>
        <dbReference type="ARBA" id="ARBA00034078"/>
    </source>
</evidence>
<evidence type="ECO:0000256" key="19">
    <source>
        <dbReference type="ARBA" id="ARBA00064211"/>
    </source>
</evidence>
<dbReference type="InterPro" id="IPR036188">
    <property type="entry name" value="FAD/NAD-bd_sf"/>
</dbReference>
<dbReference type="InterPro" id="IPR045854">
    <property type="entry name" value="NO2/SO3_Rdtase_4Fe4S_sf"/>
</dbReference>
<dbReference type="Pfam" id="PF01077">
    <property type="entry name" value="NIR_SIR"/>
    <property type="match status" value="1"/>
</dbReference>
<evidence type="ECO:0000256" key="3">
    <source>
        <dbReference type="ARBA" id="ARBA00001974"/>
    </source>
</evidence>
<dbReference type="GO" id="GO:0046872">
    <property type="term" value="F:metal ion binding"/>
    <property type="evidence" value="ECO:0007669"/>
    <property type="project" value="UniProtKB-KW"/>
</dbReference>
<evidence type="ECO:0000259" key="22">
    <source>
        <dbReference type="PROSITE" id="PS51296"/>
    </source>
</evidence>
<keyword evidence="8" id="KW-0285">Flavoprotein</keyword>
<protein>
    <recommendedName>
        <fullName evidence="21">Nitrite reductase [NAD(P)H]</fullName>
        <ecNumber evidence="20">1.7.1.4</ecNumber>
    </recommendedName>
</protein>
<comment type="cofactor">
    <cofactor evidence="16">
        <name>[2Fe-2S] cluster</name>
        <dbReference type="ChEBI" id="CHEBI:190135"/>
    </cofactor>
</comment>
<dbReference type="CDD" id="cd19944">
    <property type="entry name" value="NirB_Fer2_BFD-like_2"/>
    <property type="match status" value="1"/>
</dbReference>
<keyword evidence="9" id="KW-0001">2Fe-2S</keyword>
<evidence type="ECO:0000256" key="2">
    <source>
        <dbReference type="ARBA" id="ARBA00001966"/>
    </source>
</evidence>
<evidence type="ECO:0000256" key="8">
    <source>
        <dbReference type="ARBA" id="ARBA00022630"/>
    </source>
</evidence>
<dbReference type="InterPro" id="IPR012744">
    <property type="entry name" value="Nitri_red_NirB"/>
</dbReference>
<evidence type="ECO:0000256" key="18">
    <source>
        <dbReference type="ARBA" id="ARBA00051413"/>
    </source>
</evidence>
<keyword evidence="24" id="KW-1185">Reference proteome</keyword>
<dbReference type="SUPFAM" id="SSF55124">
    <property type="entry name" value="Nitrite/Sulfite reductase N-terminal domain-like"/>
    <property type="match status" value="1"/>
</dbReference>
<dbReference type="GO" id="GO:0051539">
    <property type="term" value="F:4 iron, 4 sulfur cluster binding"/>
    <property type="evidence" value="ECO:0007669"/>
    <property type="project" value="UniProtKB-KW"/>
</dbReference>
<comment type="catalytic activity">
    <reaction evidence="18">
        <text>NH4(+) + 3 NADP(+) + 2 H2O = nitrite + 3 NADPH + 5 H(+)</text>
        <dbReference type="Rhea" id="RHEA:24632"/>
        <dbReference type="ChEBI" id="CHEBI:15377"/>
        <dbReference type="ChEBI" id="CHEBI:15378"/>
        <dbReference type="ChEBI" id="CHEBI:16301"/>
        <dbReference type="ChEBI" id="CHEBI:28938"/>
        <dbReference type="ChEBI" id="CHEBI:57783"/>
        <dbReference type="ChEBI" id="CHEBI:58349"/>
        <dbReference type="EC" id="1.7.1.4"/>
    </reaction>
</comment>